<protein>
    <submittedName>
        <fullName evidence="2">Uncharacterized protein</fullName>
    </submittedName>
</protein>
<dbReference type="AlphaFoldDB" id="A0A0K2W006"/>
<reference evidence="3" key="1">
    <citation type="submission" date="2014-08" db="EMBL/GenBank/DDBJ databases">
        <authorList>
            <person name="Edwards T."/>
        </authorList>
    </citation>
    <scope>NUCLEOTIDE SEQUENCE [LARGE SCALE GENOMIC DNA]</scope>
</reference>
<organism evidence="2 3">
    <name type="scientific">Mesorhizobium plurifarium</name>
    <dbReference type="NCBI Taxonomy" id="69974"/>
    <lineage>
        <taxon>Bacteria</taxon>
        <taxon>Pseudomonadati</taxon>
        <taxon>Pseudomonadota</taxon>
        <taxon>Alphaproteobacteria</taxon>
        <taxon>Hyphomicrobiales</taxon>
        <taxon>Phyllobacteriaceae</taxon>
        <taxon>Mesorhizobium</taxon>
    </lineage>
</organism>
<proteinExistence type="predicted"/>
<feature type="region of interest" description="Disordered" evidence="1">
    <location>
        <begin position="1"/>
        <end position="39"/>
    </location>
</feature>
<evidence type="ECO:0000313" key="2">
    <source>
        <dbReference type="EMBL" id="CDX58248.1"/>
    </source>
</evidence>
<dbReference type="Proteomes" id="UP000182888">
    <property type="component" value="Unassembled WGS sequence"/>
</dbReference>
<accession>A0A0K2W006</accession>
<dbReference type="EMBL" id="CCND01000016">
    <property type="protein sequence ID" value="CDX58248.1"/>
    <property type="molecule type" value="Genomic_DNA"/>
</dbReference>
<gene>
    <name evidence="2" type="ORF">MPL1032_230299</name>
</gene>
<evidence type="ECO:0000256" key="1">
    <source>
        <dbReference type="SAM" id="MobiDB-lite"/>
    </source>
</evidence>
<name>A0A0K2W006_MESPL</name>
<evidence type="ECO:0000313" key="3">
    <source>
        <dbReference type="Proteomes" id="UP000182888"/>
    </source>
</evidence>
<sequence length="77" mass="8614">MPAPFFRPREKSILNGGSRYARETISSPTRRLDDQPSGFKALPGNALGLACREAVRRLRIKKLRQGPPPSPQNEILM</sequence>